<dbReference type="SUPFAM" id="SSF55979">
    <property type="entry name" value="DNA clamp"/>
    <property type="match status" value="1"/>
</dbReference>
<feature type="compositionally biased region" description="Low complexity" evidence="1">
    <location>
        <begin position="446"/>
        <end position="457"/>
    </location>
</feature>
<feature type="compositionally biased region" description="Gly residues" evidence="1">
    <location>
        <begin position="344"/>
        <end position="356"/>
    </location>
</feature>
<dbReference type="GO" id="GO:0030896">
    <property type="term" value="C:checkpoint clamp complex"/>
    <property type="evidence" value="ECO:0007669"/>
    <property type="project" value="InterPro"/>
</dbReference>
<feature type="compositionally biased region" description="Low complexity" evidence="1">
    <location>
        <begin position="494"/>
        <end position="523"/>
    </location>
</feature>
<evidence type="ECO:0000313" key="2">
    <source>
        <dbReference type="EMBL" id="KAG2501643.1"/>
    </source>
</evidence>
<feature type="compositionally biased region" description="Low complexity" evidence="1">
    <location>
        <begin position="420"/>
        <end position="439"/>
    </location>
</feature>
<feature type="region of interest" description="Disordered" evidence="1">
    <location>
        <begin position="418"/>
        <end position="770"/>
    </location>
</feature>
<dbReference type="Gene3D" id="3.70.10.10">
    <property type="match status" value="1"/>
</dbReference>
<keyword evidence="3" id="KW-1185">Reference proteome</keyword>
<dbReference type="Pfam" id="PF04139">
    <property type="entry name" value="Rad9"/>
    <property type="match status" value="1"/>
</dbReference>
<dbReference type="AlphaFoldDB" id="A0A836C6X7"/>
<name>A0A836C6X7_9CHLO</name>
<feature type="compositionally biased region" description="Low complexity" evidence="1">
    <location>
        <begin position="573"/>
        <end position="587"/>
    </location>
</feature>
<feature type="region of interest" description="Disordered" evidence="1">
    <location>
        <begin position="296"/>
        <end position="376"/>
    </location>
</feature>
<feature type="compositionally biased region" description="Gly residues" evidence="1">
    <location>
        <begin position="604"/>
        <end position="625"/>
    </location>
</feature>
<dbReference type="InterPro" id="IPR007268">
    <property type="entry name" value="Rad9/Ddc1"/>
</dbReference>
<dbReference type="EMBL" id="JAEHOE010000001">
    <property type="protein sequence ID" value="KAG2501643.1"/>
    <property type="molecule type" value="Genomic_DNA"/>
</dbReference>
<dbReference type="GO" id="GO:0031573">
    <property type="term" value="P:mitotic intra-S DNA damage checkpoint signaling"/>
    <property type="evidence" value="ECO:0007669"/>
    <property type="project" value="TreeGrafter"/>
</dbReference>
<dbReference type="GO" id="GO:0000076">
    <property type="term" value="P:DNA replication checkpoint signaling"/>
    <property type="evidence" value="ECO:0007669"/>
    <property type="project" value="TreeGrafter"/>
</dbReference>
<evidence type="ECO:0000313" key="3">
    <source>
        <dbReference type="Proteomes" id="UP000612055"/>
    </source>
</evidence>
<dbReference type="InterPro" id="IPR046938">
    <property type="entry name" value="DNA_clamp_sf"/>
</dbReference>
<dbReference type="OrthoDB" id="60092at2759"/>
<evidence type="ECO:0000256" key="1">
    <source>
        <dbReference type="SAM" id="MobiDB-lite"/>
    </source>
</evidence>
<reference evidence="2" key="1">
    <citation type="journal article" date="2020" name="bioRxiv">
        <title>Comparative genomics of Chlamydomonas.</title>
        <authorList>
            <person name="Craig R.J."/>
            <person name="Hasan A.R."/>
            <person name="Ness R.W."/>
            <person name="Keightley P.D."/>
        </authorList>
    </citation>
    <scope>NUCLEOTIDE SEQUENCE</scope>
    <source>
        <strain evidence="2">CCAP 11/70</strain>
    </source>
</reference>
<comment type="caution">
    <text evidence="2">The sequence shown here is derived from an EMBL/GenBank/DDBJ whole genome shotgun (WGS) entry which is preliminary data.</text>
</comment>
<feature type="compositionally biased region" description="Low complexity" evidence="1">
    <location>
        <begin position="626"/>
        <end position="649"/>
    </location>
</feature>
<gene>
    <name evidence="2" type="ORF">HYH03_000147</name>
</gene>
<dbReference type="PANTHER" id="PTHR15237:SF0">
    <property type="entry name" value="CELL CYCLE CHECKPOINT CONTROL PROTEIN"/>
    <property type="match status" value="1"/>
</dbReference>
<dbReference type="Proteomes" id="UP000612055">
    <property type="component" value="Unassembled WGS sequence"/>
</dbReference>
<dbReference type="GO" id="GO:0006281">
    <property type="term" value="P:DNA repair"/>
    <property type="evidence" value="ECO:0007669"/>
    <property type="project" value="TreeGrafter"/>
</dbReference>
<dbReference type="GO" id="GO:0071479">
    <property type="term" value="P:cellular response to ionizing radiation"/>
    <property type="evidence" value="ECO:0007669"/>
    <property type="project" value="TreeGrafter"/>
</dbReference>
<accession>A0A836C6X7</accession>
<sequence length="770" mass="77754">MSFRFSLGRAQIKQFKTTLLTLNKIGGELLVEATPEQFTLRALNTAKSAILCVGFNTQFFDSYGVYDSSVVQTALLTKNVLAILRSQRIVQVDFSLDFAVARLSATVQTEEGLVKRYSCDCIEGESLHPSVDKDAFPTVVIAEAAELDKLLASFQNTMEEITVIANPISAAALAAGHKACELKSYTDPNRTGQDQTLQTSLTLDTRSVFTSYHHASDMAVDVTFNVRDFRTMCGLCAALEADVALRFELAGAPVLVEPHFRDVAEGSGVDFTGMLVLSSLAESVLGPEHQARVLEAQQAQHEAHHGGVDEAPNQQAEPRPADAAQSGWQEATTRDGGAAAAAGAGPGTVAGGGAGRGRGRRLQSMQGAPPPAGPAEAARGAYAAAAAAEGMAAGNGHGYAGEDAGMEEVAVAMEDDMDADPGAAAPRAAGGWAQGSNPHQQPPPHQQQQQQQFLQFPRAGPVSGGSGTREESAADSQDPEGLPGSRSPYSRQTGPGRAPAPGAAPGHGGPSAAQAAAAPWSGGLRSHETAVAGARAPPQHLQAPHLDSRGAGNSTYKGTGGGPSGASGGGTAGAADASSWGAVPAHGPGAGPGPAGMHATLQPGPGGSGAGGSGAGGSGAGGSRVAGGAAAAYGQVRSAAAGPPAEESANVTGSLADPRRNLSRDLRTAQQPSHDEPMPDAGGPAVQHQLPYGAAEADAAARPVSHAELFGEGDEGEDDDDEELPATPPEQLNAQSYGTGVLGKPLHRAPAPHVADTDTGGGGSVTDGAS</sequence>
<feature type="compositionally biased region" description="Acidic residues" evidence="1">
    <location>
        <begin position="711"/>
        <end position="724"/>
    </location>
</feature>
<feature type="compositionally biased region" description="Gly residues" evidence="1">
    <location>
        <begin position="558"/>
        <end position="572"/>
    </location>
</feature>
<proteinExistence type="predicted"/>
<feature type="compositionally biased region" description="Basic and acidic residues" evidence="1">
    <location>
        <begin position="657"/>
        <end position="677"/>
    </location>
</feature>
<feature type="compositionally biased region" description="Low complexity" evidence="1">
    <location>
        <begin position="334"/>
        <end position="343"/>
    </location>
</feature>
<protein>
    <submittedName>
        <fullName evidence="2">Uncharacterized protein</fullName>
    </submittedName>
</protein>
<feature type="compositionally biased region" description="Gly residues" evidence="1">
    <location>
        <begin position="759"/>
        <end position="770"/>
    </location>
</feature>
<dbReference type="PANTHER" id="PTHR15237">
    <property type="entry name" value="DNA REPAIR PROTEIN RAD9"/>
    <property type="match status" value="1"/>
</dbReference>
<organism evidence="2 3">
    <name type="scientific">Edaphochlamys debaryana</name>
    <dbReference type="NCBI Taxonomy" id="47281"/>
    <lineage>
        <taxon>Eukaryota</taxon>
        <taxon>Viridiplantae</taxon>
        <taxon>Chlorophyta</taxon>
        <taxon>core chlorophytes</taxon>
        <taxon>Chlorophyceae</taxon>
        <taxon>CS clade</taxon>
        <taxon>Chlamydomonadales</taxon>
        <taxon>Chlamydomonadales incertae sedis</taxon>
        <taxon>Edaphochlamys</taxon>
    </lineage>
</organism>